<dbReference type="KEGG" id="tsin:OXH18_16085"/>
<keyword evidence="2" id="KW-1185">Reference proteome</keyword>
<protein>
    <submittedName>
        <fullName evidence="1">Uncharacterized protein</fullName>
    </submittedName>
</protein>
<sequence>MFPITFTFWFQRVRHRTLLPPLFGSSVAIAFISIAADSVLPTFNGPGSNPAEVLVSASQALLISPP</sequence>
<gene>
    <name evidence="1" type="ORF">OXH18_16085</name>
</gene>
<organism evidence="1 2">
    <name type="scientific">Thermocoleostomius sinensis A174</name>
    <dbReference type="NCBI Taxonomy" id="2016057"/>
    <lineage>
        <taxon>Bacteria</taxon>
        <taxon>Bacillati</taxon>
        <taxon>Cyanobacteriota</taxon>
        <taxon>Cyanophyceae</taxon>
        <taxon>Oculatellales</taxon>
        <taxon>Oculatellaceae</taxon>
        <taxon>Thermocoleostomius</taxon>
    </lineage>
</organism>
<reference evidence="1" key="1">
    <citation type="submission" date="2022-12" db="EMBL/GenBank/DDBJ databases">
        <title>Polyphasic identification of a Novel Hot-Spring Cyanobacterium Ocullathermofonsia sinensis gen nov. sp. nov. and Genomic Insights on its Adaptations to the Thermal Habitat.</title>
        <authorList>
            <person name="Daroch M."/>
            <person name="Tang J."/>
            <person name="Jiang Y."/>
        </authorList>
    </citation>
    <scope>NUCLEOTIDE SEQUENCE</scope>
    <source>
        <strain evidence="1">PKUAC-SCTA174</strain>
    </source>
</reference>
<evidence type="ECO:0000313" key="1">
    <source>
        <dbReference type="EMBL" id="WAL58688.1"/>
    </source>
</evidence>
<accession>A0A9E8ZC54</accession>
<evidence type="ECO:0000313" key="2">
    <source>
        <dbReference type="Proteomes" id="UP001163152"/>
    </source>
</evidence>
<dbReference type="EMBL" id="CP113797">
    <property type="protein sequence ID" value="WAL58688.1"/>
    <property type="molecule type" value="Genomic_DNA"/>
</dbReference>
<dbReference type="RefSeq" id="WP_268608115.1">
    <property type="nucleotide sequence ID" value="NZ_CP113797.1"/>
</dbReference>
<proteinExistence type="predicted"/>
<name>A0A9E8ZC54_9CYAN</name>
<dbReference type="Proteomes" id="UP001163152">
    <property type="component" value="Chromosome"/>
</dbReference>
<dbReference type="AlphaFoldDB" id="A0A9E8ZC54"/>